<name>A0AAV6KB13_9ERIC</name>
<dbReference type="SUPFAM" id="SSF53335">
    <property type="entry name" value="S-adenosyl-L-methionine-dependent methyltransferases"/>
    <property type="match status" value="1"/>
</dbReference>
<comment type="caution">
    <text evidence="5">The sequence shown here is derived from an EMBL/GenBank/DDBJ whole genome shotgun (WGS) entry which is preliminary data.</text>
</comment>
<dbReference type="Gene3D" id="3.40.50.150">
    <property type="entry name" value="Vaccinia Virus protein VP39"/>
    <property type="match status" value="1"/>
</dbReference>
<sequence length="104" mass="11621">MGDVFRYEKYHGYYGGDEKESKANYADMVSELENGFIFFVLDVGCGIGGPLREIAQFSMTSITGLNNNEYQITRGKLLDRKAGVDKTCDYIKALMILVFLIDAG</sequence>
<dbReference type="GO" id="GO:0032259">
    <property type="term" value="P:methylation"/>
    <property type="evidence" value="ECO:0007669"/>
    <property type="project" value="UniProtKB-KW"/>
</dbReference>
<dbReference type="InterPro" id="IPR029063">
    <property type="entry name" value="SAM-dependent_MTases_sf"/>
</dbReference>
<evidence type="ECO:0000313" key="6">
    <source>
        <dbReference type="Proteomes" id="UP000823749"/>
    </source>
</evidence>
<accession>A0AAV6KB13</accession>
<keyword evidence="6" id="KW-1185">Reference proteome</keyword>
<keyword evidence="2" id="KW-0808">Transferase</keyword>
<dbReference type="PANTHER" id="PTHR44068">
    <property type="entry name" value="ZGC:194242"/>
    <property type="match status" value="1"/>
</dbReference>
<dbReference type="AlphaFoldDB" id="A0AAV6KB13"/>
<evidence type="ECO:0000256" key="4">
    <source>
        <dbReference type="ARBA" id="ARBA00038188"/>
    </source>
</evidence>
<evidence type="ECO:0008006" key="7">
    <source>
        <dbReference type="Google" id="ProtNLM"/>
    </source>
</evidence>
<gene>
    <name evidence="5" type="ORF">RHGRI_014744</name>
</gene>
<dbReference type="GO" id="GO:0003838">
    <property type="term" value="F:sterol 24-C-methyltransferase activity"/>
    <property type="evidence" value="ECO:0007669"/>
    <property type="project" value="TreeGrafter"/>
</dbReference>
<comment type="pathway">
    <text evidence="3">Alkaloid biosynthesis; vindoline biosynthesis.</text>
</comment>
<dbReference type="EMBL" id="JACTNZ010000005">
    <property type="protein sequence ID" value="KAG5549514.1"/>
    <property type="molecule type" value="Genomic_DNA"/>
</dbReference>
<protein>
    <recommendedName>
        <fullName evidence="7">Methyltransferase</fullName>
    </recommendedName>
</protein>
<dbReference type="GO" id="GO:0005783">
    <property type="term" value="C:endoplasmic reticulum"/>
    <property type="evidence" value="ECO:0007669"/>
    <property type="project" value="TreeGrafter"/>
</dbReference>
<evidence type="ECO:0000256" key="2">
    <source>
        <dbReference type="ARBA" id="ARBA00022679"/>
    </source>
</evidence>
<organism evidence="5 6">
    <name type="scientific">Rhododendron griersonianum</name>
    <dbReference type="NCBI Taxonomy" id="479676"/>
    <lineage>
        <taxon>Eukaryota</taxon>
        <taxon>Viridiplantae</taxon>
        <taxon>Streptophyta</taxon>
        <taxon>Embryophyta</taxon>
        <taxon>Tracheophyta</taxon>
        <taxon>Spermatophyta</taxon>
        <taxon>Magnoliopsida</taxon>
        <taxon>eudicotyledons</taxon>
        <taxon>Gunneridae</taxon>
        <taxon>Pentapetalae</taxon>
        <taxon>asterids</taxon>
        <taxon>Ericales</taxon>
        <taxon>Ericaceae</taxon>
        <taxon>Ericoideae</taxon>
        <taxon>Rhodoreae</taxon>
        <taxon>Rhododendron</taxon>
    </lineage>
</organism>
<evidence type="ECO:0000256" key="1">
    <source>
        <dbReference type="ARBA" id="ARBA00022603"/>
    </source>
</evidence>
<reference evidence="5" key="1">
    <citation type="submission" date="2020-08" db="EMBL/GenBank/DDBJ databases">
        <title>Plant Genome Project.</title>
        <authorList>
            <person name="Zhang R.-G."/>
        </authorList>
    </citation>
    <scope>NUCLEOTIDE SEQUENCE</scope>
    <source>
        <strain evidence="5">WSP0</strain>
        <tissue evidence="5">Leaf</tissue>
    </source>
</reference>
<keyword evidence="1" id="KW-0489">Methyltransferase</keyword>
<evidence type="ECO:0000256" key="3">
    <source>
        <dbReference type="ARBA" id="ARBA00035109"/>
    </source>
</evidence>
<proteinExistence type="inferred from homology"/>
<dbReference type="GO" id="GO:0016126">
    <property type="term" value="P:sterol biosynthetic process"/>
    <property type="evidence" value="ECO:0007669"/>
    <property type="project" value="TreeGrafter"/>
</dbReference>
<dbReference type="PANTHER" id="PTHR44068:SF1">
    <property type="entry name" value="HYPOTHETICAL LOC100005854"/>
    <property type="match status" value="1"/>
</dbReference>
<comment type="similarity">
    <text evidence="4">Belongs to the class I-like SAM-binding methyltransferase superfamily. Erg6/SMT family.</text>
</comment>
<dbReference type="Proteomes" id="UP000823749">
    <property type="component" value="Chromosome 5"/>
</dbReference>
<evidence type="ECO:0000313" key="5">
    <source>
        <dbReference type="EMBL" id="KAG5549514.1"/>
    </source>
</evidence>
<dbReference type="InterPro" id="IPR050447">
    <property type="entry name" value="Erg6_SMT_methyltransf"/>
</dbReference>